<evidence type="ECO:0000313" key="1">
    <source>
        <dbReference type="EMBL" id="AXZ95786.1"/>
    </source>
</evidence>
<protein>
    <submittedName>
        <fullName evidence="2 13">ACD_00240</fullName>
    </submittedName>
    <submittedName>
        <fullName evidence="4">ASFV G ACD 00240 CDS protein</fullName>
    </submittedName>
    <submittedName>
        <fullName evidence="12">ASFV G ACD 00240 protein</fullName>
    </submittedName>
    <submittedName>
        <fullName evidence="3 14">ASFV_G_ACD_00240</fullName>
    </submittedName>
</protein>
<dbReference type="EMBL" id="MT459800">
    <property type="protein sequence ID" value="QPB67526.1"/>
    <property type="molecule type" value="Genomic_DNA"/>
</dbReference>
<evidence type="ECO:0000313" key="7">
    <source>
        <dbReference type="EMBL" id="QBH90489.1"/>
    </source>
</evidence>
<evidence type="ECO:0000313" key="3">
    <source>
        <dbReference type="EMBL" id="AYW33980.1"/>
    </source>
</evidence>
<reference evidence="4" key="16">
    <citation type="submission" date="2020-06" db="EMBL/GenBank/DDBJ databases">
        <authorList>
            <person name="Domelevo Entfellner J.-B."/>
        </authorList>
    </citation>
    <scope>NUCLEOTIDE SEQUENCE [LARGE SCALE GENOMIC DNA]</scope>
    <source>
        <strain evidence="4">Tanzania/Rukwa/2017/1</strain>
    </source>
</reference>
<reference evidence="11 31" key="5">
    <citation type="journal article" date="2019" name="Sci. China Life Sci.">
        <title>Nanopore sequencing of African swine fever virus.</title>
        <authorList>
            <person name="Jia L."/>
            <person name="Jiang M."/>
            <person name="Wu K."/>
            <person name="Hu J."/>
            <person name="Wang Y."/>
            <person name="Quan W."/>
            <person name="Hao M."/>
            <person name="Liu H."/>
            <person name="Wei H."/>
            <person name="Fan W."/>
            <person name="Liu W."/>
            <person name="Hu R."/>
            <person name="Wang D."/>
            <person name="Li J."/>
            <person name="Chen J."/>
            <person name="Liu D."/>
        </authorList>
    </citation>
    <scope>NUCLEOTIDE SEQUENCE [LARGE SCALE GENOMIC DNA]</scope>
    <source>
        <strain evidence="11 31">ASFV/pig/China/CAS19-01/2019</strain>
    </source>
</reference>
<dbReference type="Proteomes" id="UP000671820">
    <property type="component" value="Segment"/>
</dbReference>
<dbReference type="EMBL" id="MW521382">
    <property type="protein sequence ID" value="QTP96313.1"/>
    <property type="molecule type" value="Genomic_DNA"/>
</dbReference>
<reference evidence="5 28" key="1">
    <citation type="journal article" date="2011" name="Emerg. Infect. Dis.">
        <title>Genomic analysis of highly virulent Georgia 2007/1 isolate of African swine fever virus.</title>
        <authorList>
            <person name="Chapman D.A."/>
            <person name="Darby A.C."/>
            <person name="Da Silva M."/>
            <person name="Upton C."/>
            <person name="Radford A.D."/>
            <person name="Dixon L.K."/>
        </authorList>
    </citation>
    <scope>NUCLEOTIDE SEQUENCE [LARGE SCALE GENOMIC DNA]</scope>
    <source>
        <strain evidence="5">ASFV Georgia 2007/1</strain>
    </source>
</reference>
<dbReference type="EMBL" id="MG939584">
    <property type="protein sequence ID" value="AXZ95939.1"/>
    <property type="molecule type" value="Genomic_DNA"/>
</dbReference>
<dbReference type="EMBL" id="MG939583">
    <property type="protein sequence ID" value="AXZ95786.1"/>
    <property type="molecule type" value="Genomic_DNA"/>
</dbReference>
<evidence type="ECO:0000313" key="11">
    <source>
        <dbReference type="EMBL" id="QGJ83363.1"/>
    </source>
</evidence>
<dbReference type="EMBL" id="LR722600">
    <property type="protein sequence ID" value="VVW94003.1"/>
    <property type="molecule type" value="Genomic_DNA"/>
</dbReference>
<organismHost>
    <name type="scientific">Phacochoerus africanus</name>
    <name type="common">Warthog</name>
    <dbReference type="NCBI Taxonomy" id="41426"/>
</organismHost>
<evidence type="ECO:0000313" key="2">
    <source>
        <dbReference type="EMBL" id="AXZ95939.1"/>
    </source>
</evidence>
<organismHost>
    <name type="scientific">Ornithodoros moubata</name>
    <name type="common">Soft tick</name>
    <name type="synonym">Argasid tick</name>
    <dbReference type="NCBI Taxonomy" id="6938"/>
</organismHost>
<accession>A0A385KMA3</accession>
<evidence type="ECO:0000313" key="17">
    <source>
        <dbReference type="EMBL" id="QOW03084.1"/>
    </source>
</evidence>
<dbReference type="EMBL" id="MK628478">
    <property type="protein sequence ID" value="QEY87805.1"/>
    <property type="molecule type" value="Genomic_DNA"/>
</dbReference>
<dbReference type="Proteomes" id="UP000327056">
    <property type="component" value="Segment"/>
</dbReference>
<dbReference type="Proteomes" id="UP000307568">
    <property type="component" value="Segment"/>
</dbReference>
<dbReference type="EMBL" id="MW306190">
    <property type="protein sequence ID" value="QUQ60108.1"/>
    <property type="molecule type" value="Genomic_DNA"/>
</dbReference>
<dbReference type="Proteomes" id="UP000594902">
    <property type="component" value="Segment"/>
</dbReference>
<reference evidence="10 30" key="2">
    <citation type="journal article" date="2017" name="Transbound. Emerg. Dis.">
        <title>Experimental Infection of Domestic Pigs with African Swine Fever Virus Lithuania 2014 Genotype II Field Isolate.</title>
        <authorList>
            <person name="Gallardo C."/>
            <person name="Soler A."/>
            <person name="Nieto R."/>
            <person name="Cano C."/>
            <person name="Pelayo V."/>
            <person name="Sanchez M.A."/>
            <person name="Pridotkas G."/>
            <person name="Fernandez-Pinero J."/>
            <person name="Briones V."/>
            <person name="Arias M."/>
        </authorList>
    </citation>
    <scope>NUCLEOTIDE SEQUENCE [LARGE SCALE GENOMIC DNA]</scope>
    <source>
        <strain evidence="10">ASFV/LT14/1490</strain>
    </source>
</reference>
<dbReference type="Proteomes" id="UP000324915">
    <property type="component" value="Segment"/>
</dbReference>
<dbReference type="Proteomes" id="UP000593778">
    <property type="component" value="Segment"/>
</dbReference>
<evidence type="ECO:0000313" key="16">
    <source>
        <dbReference type="EMBL" id="QOW02711.1"/>
    </source>
</evidence>
<reference evidence="14 33" key="15">
    <citation type="submission" date="2020-05" db="EMBL/GenBank/DDBJ databases">
        <authorList>
            <person name="Zhang G."/>
            <person name="Li S."/>
            <person name="Lu G."/>
            <person name="Wang H."/>
            <person name="Zhou P."/>
            <person name="Ou J."/>
            <person name="Ji J."/>
            <person name="Ren Z."/>
            <person name="Cai S."/>
        </authorList>
    </citation>
    <scope>NUCLEOTIDE SEQUENCE [LARGE SCALE GENOMIC DNA]</scope>
    <source>
        <strain evidence="14">GZ201801</strain>
    </source>
</reference>
<organismHost>
    <name type="scientific">Potamochoerus larvatus</name>
    <name type="common">Bushpig</name>
    <dbReference type="NCBI Taxonomy" id="273792"/>
</organismHost>
<dbReference type="Proteomes" id="UP000290386">
    <property type="component" value="Segment"/>
</dbReference>
<evidence type="ECO:0000313" key="9">
    <source>
        <dbReference type="EMBL" id="QED90445.1"/>
    </source>
</evidence>
<reference evidence="21" key="20">
    <citation type="submission" date="2021-01" db="EMBL/GenBank/DDBJ databases">
        <title>A natural variant of African swine fever virus in China.</title>
        <authorList>
            <person name="Hu R."/>
            <person name="Chen T."/>
            <person name="Zhang Y."/>
            <person name="Zhang J."/>
        </authorList>
    </citation>
    <scope>NUCLEOTIDE SEQUENCE</scope>
    <source>
        <strain evidence="21">HuB20</strain>
    </source>
</reference>
<reference evidence="20" key="17">
    <citation type="submission" date="2020-12" db="EMBL/GenBank/DDBJ databases">
        <authorList>
            <person name="Mileto P."/>
            <person name="Neave M."/>
            <person name="Williams D."/>
            <person name="Stevens V."/>
        </authorList>
    </citation>
    <scope>NUCLEOTIDE SEQUENCE</scope>
    <source>
        <strain evidence="20">ASFV/Timor-Leste/2019/1</strain>
    </source>
</reference>
<evidence type="ECO:0000313" key="21">
    <source>
        <dbReference type="EMBL" id="QTP96313.1"/>
    </source>
</evidence>
<dbReference type="Proteomes" id="UP000292678">
    <property type="component" value="Segment"/>
</dbReference>
<dbReference type="Proteomes" id="UP000291821">
    <property type="component" value="Segment"/>
</dbReference>
<reference evidence="3" key="6">
    <citation type="journal article" date="2019" name="Transbound. Emerg. Dis.">
        <title>Genome comparison of African swine fever virus China/2018/AnhuiXCGQ strain and related European p72 Genotype II strains.</title>
        <authorList>
            <person name="Bao J."/>
            <person name="Wang Q."/>
            <person name="Lin P."/>
            <person name="Liu C."/>
            <person name="Li L."/>
            <person name="Wu X."/>
            <person name="Chi T."/>
            <person name="Xu T."/>
            <person name="Ge S."/>
            <person name="Liu Y."/>
            <person name="Li J."/>
            <person name="Wang S."/>
            <person name="Qu H."/>
            <person name="Jin T."/>
            <person name="Wang Z."/>
        </authorList>
    </citation>
    <scope>NUCLEOTIDE SEQUENCE [LARGE SCALE GENOMIC DNA]</scope>
    <source>
        <strain evidence="3">China/2018/AnhuiXCGQ</strain>
    </source>
</reference>
<dbReference type="EMBL" id="MW396979">
    <property type="protein sequence ID" value="QTE18929.1"/>
    <property type="molecule type" value="Genomic_DNA"/>
</dbReference>
<reference evidence="9 29" key="7">
    <citation type="journal article" date="2019" name="Transbound. Emerg. Dis.">
        <title>Newly emerged African swine fever virus strain Belgium/Etalle/wb/2018 : complete genomic sequence and comparative analysis with reference p72 genotype II strains.</title>
        <authorList>
            <person name="Gilliaux G."/>
            <person name="Garigliany M."/>
            <person name="Licoppe A."/>
            <person name="Paternostre J."/>
            <person name="Lesenfants C."/>
            <person name="Linden A."/>
            <person name="Desmecht D."/>
        </authorList>
    </citation>
    <scope>NUCLEOTIDE SEQUENCE [LARGE SCALE GENOMIC DNA]</scope>
    <source>
        <strain evidence="9 29">Belgium/Etalle/wb/2018</strain>
    </source>
</reference>
<dbReference type="Proteomes" id="UP000594604">
    <property type="component" value="Segment"/>
</dbReference>
<reference evidence="18 34" key="14">
    <citation type="submission" date="2020-05" db="EMBL/GenBank/DDBJ databases">
        <title>Comparative Analysis of Full Genome Sequences of African Swine Fever Virus isolates in Russia in 2019.</title>
        <authorList>
            <person name="Mazloum A."/>
            <person name="Vlasova N.N."/>
        </authorList>
    </citation>
    <scope>NUCLEOTIDE SEQUENCE [LARGE SCALE GENOMIC DNA]</scope>
    <source>
        <strain evidence="18">ASFV/Kabardino-Balkaria 19/WB-964</strain>
    </source>
</reference>
<evidence type="ECO:0000313" key="20">
    <source>
        <dbReference type="EMBL" id="QTE18929.1"/>
    </source>
</evidence>
<dbReference type="EMBL" id="LR536725">
    <property type="protein sequence ID" value="VFV47932.1"/>
    <property type="molecule type" value="Genomic_DNA"/>
</dbReference>
<dbReference type="Proteomes" id="UP000678137">
    <property type="component" value="Segment"/>
</dbReference>
<evidence type="ECO:0000313" key="14">
    <source>
        <dbReference type="EMBL" id="QLF78531.1"/>
    </source>
</evidence>
<dbReference type="EMBL" id="MW656282">
    <property type="protein sequence ID" value="QST88085.1"/>
    <property type="molecule type" value="Genomic_DNA"/>
</dbReference>
<reference evidence="22" key="18">
    <citation type="journal article" date="2021" name="Pathogens">
        <title>Comparative Analysis of Full Genome Sequences of African Swine Fever Virus Isolates Taken from Wild Boars in Russia in 2019.</title>
        <authorList>
            <person name="Mazloum A."/>
            <person name="van Schalkwyk A."/>
            <person name="Shotin A."/>
            <person name="Igolkin A."/>
            <person name="Shevchenko I."/>
            <person name="Gruzdev K.N."/>
            <person name="Vlasova N."/>
        </authorList>
    </citation>
    <scope>NUCLEOTIDE SEQUENCE</scope>
    <source>
        <strain evidence="22">ASFV/Amur 19/WB-6905</strain>
        <strain evidence="23">ASFV/Primorsky 19/WB-6723</strain>
        <strain evidence="24">ASFV/Ulyanovsk 19/WB-5699</strain>
    </source>
</reference>
<organismHost>
    <name type="scientific">Ornithodoros</name>
    <name type="common">relapsing fever ticks</name>
    <dbReference type="NCBI Taxonomy" id="6937"/>
</organismHost>
<dbReference type="EMBL" id="MT847623">
    <property type="protein sequence ID" value="QOW03084.1"/>
    <property type="molecule type" value="Genomic_DNA"/>
</dbReference>
<reference evidence="10" key="10">
    <citation type="submission" date="2019-03" db="EMBL/GenBank/DDBJ databases">
        <authorList>
            <person name="Cano-Gomez C."/>
            <person name="Arias M."/>
            <person name="Gallardo C."/>
            <person name="Fernandez-Pinero J."/>
        </authorList>
    </citation>
    <scope>NUCLEOTIDE SEQUENCE</scope>
    <source>
        <strain evidence="10">ASFV/LT14/1490</strain>
    </source>
</reference>
<dbReference type="Proteomes" id="UP000595256">
    <property type="component" value="Segment"/>
</dbReference>
<evidence type="ECO:0000313" key="15">
    <source>
        <dbReference type="EMBL" id="QOW02525.1"/>
    </source>
</evidence>
<evidence type="ECO:0000313" key="13">
    <source>
        <dbReference type="EMBL" id="QIA61414.1"/>
    </source>
</evidence>
<reference evidence="25" key="9">
    <citation type="submission" date="2019-03" db="EMBL/GenBank/DDBJ databases">
        <authorList>
            <consortium name="IVD NGS Lab"/>
        </authorList>
    </citation>
    <scope>NUCLEOTIDE SEQUENCE [LARGE SCALE GENOMIC DNA]</scope>
    <source>
        <strain evidence="25">ASFV Belgium 2018/1</strain>
        <strain evidence="27">ASFV CzechRepublic 2017/1</strain>
        <strain evidence="5">ASFV Georgia 2007/1</strain>
        <strain evidence="6">ASFV Germany 2020/1</strain>
        <strain evidence="26">ASFV Moldova 2017/1</strain>
    </source>
</reference>
<dbReference type="EMBL" id="MW306192">
    <property type="protein sequence ID" value="QUQ60467.1"/>
    <property type="molecule type" value="Genomic_DNA"/>
</dbReference>
<dbReference type="Proteomes" id="UP000422299">
    <property type="component" value="Segment"/>
</dbReference>
<evidence type="ECO:0000313" key="18">
    <source>
        <dbReference type="EMBL" id="QPB67526.1"/>
    </source>
</evidence>
<dbReference type="EMBL" id="MT847621">
    <property type="protein sequence ID" value="QOW02711.1"/>
    <property type="molecule type" value="Genomic_DNA"/>
</dbReference>
<dbReference type="Proteomes" id="UP000593631">
    <property type="component" value="Segment"/>
</dbReference>
<evidence type="ECO:0000313" key="31">
    <source>
        <dbReference type="Proteomes" id="UP000422299"/>
    </source>
</evidence>
<reference evidence="12 32" key="8">
    <citation type="journal article" date="2019" name="Viruses">
        <title>A Simple Method for Sample Preparation to Facilitate Efficient Whole-Genome Sequencing of African Swine Fever Virus.</title>
        <authorList>
            <person name="Olasz F."/>
            <person name="Meszaros I."/>
            <person name="Marton S."/>
            <person name="Kajan G.L."/>
            <person name="Tamas V."/>
            <person name="Locsmandi G."/>
            <person name="Magyar T."/>
            <person name="Balint A."/>
            <person name="Banyai K."/>
            <person name="Zadori Z."/>
        </authorList>
    </citation>
    <scope>NUCLEOTIDE SEQUENCE [LARGE SCALE GENOMIC DNA]</scope>
    <source>
        <strain evidence="12 32">ASFV_HU_2018</strain>
    </source>
</reference>
<dbReference type="EMBL" id="LR722599">
    <property type="protein sequence ID" value="VVW93994.1"/>
    <property type="molecule type" value="Genomic_DNA"/>
</dbReference>
<reference evidence="7" key="4">
    <citation type="journal article" date="2019" name="Emerg. Microbes Infect.">
        <title>Genome sequences derived from pig and dried blood pig feed samples provide important insights into the transmission of African swine fever virus in China in 2018.</title>
        <authorList>
            <person name="Wen X."/>
            <person name="He X."/>
            <person name="Zhang X."/>
            <person name="Zhang X."/>
            <person name="Liu L."/>
            <person name="Guan Y."/>
            <person name="Zhang Y."/>
            <person name="Bu Z."/>
        </authorList>
    </citation>
    <scope>NUCLEOTIDE SEQUENCE [LARGE SCALE GENOMIC DNA]</scope>
    <source>
        <strain evidence="8">DB/LN/2018</strain>
        <strain evidence="7">Pig/HLJ/2018</strain>
    </source>
</reference>
<dbReference type="Proteomes" id="UP000268777">
    <property type="component" value="Segment"/>
</dbReference>
<evidence type="ECO:0000313" key="23">
    <source>
        <dbReference type="EMBL" id="QUQ60287.1"/>
    </source>
</evidence>
<dbReference type="EMBL" id="FR682468">
    <property type="protein sequence ID" value="CAD2068359.1"/>
    <property type="molecule type" value="Genomic_DNA"/>
</dbReference>
<reference evidence="19" key="21">
    <citation type="submission" date="2021-02" db="EMBL/GenBank/DDBJ databases">
        <authorList>
            <person name="Sun E.C."/>
            <person name="Zhang Z.J."/>
            <person name="Wang Z.L."/>
            <person name="He X.J."/>
            <person name="Zhao D.M."/>
            <person name="Bu Z.G."/>
        </authorList>
    </citation>
    <scope>NUCLEOTIDE SEQUENCE</scope>
    <source>
        <strain evidence="19">Pig/Heilongjiang/HRB1/2020</strain>
    </source>
</reference>
<evidence type="ECO:0000313" key="30">
    <source>
        <dbReference type="Proteomes" id="UP000326051"/>
    </source>
</evidence>
<evidence type="ECO:0000313" key="26">
    <source>
        <dbReference type="EMBL" id="VVW93994.1"/>
    </source>
</evidence>
<evidence type="ECO:0000313" key="12">
    <source>
        <dbReference type="EMBL" id="QGV56994.1"/>
    </source>
</evidence>
<dbReference type="EMBL" id="MK333180">
    <property type="protein sequence ID" value="QBH90489.1"/>
    <property type="molecule type" value="Genomic_DNA"/>
</dbReference>
<evidence type="ECO:0000313" key="29">
    <source>
        <dbReference type="Proteomes" id="UP000324915"/>
    </source>
</evidence>
<dbReference type="Proteomes" id="UP000515749">
    <property type="component" value="Chromosome"/>
</dbReference>
<organismHost>
    <name type="scientific">Phacochoerus aethiopicus</name>
    <name type="common">Warthog</name>
    <dbReference type="NCBI Taxonomy" id="85517"/>
</organismHost>
<reference evidence="15" key="13">
    <citation type="journal article" date="2020" name="Viruses">
        <title>The Spillover of African Swine Fever in Western Poland Revealed Its Estimated Origin on the Basis of O174L, K145R, MGF 505-5R and IGR I73R/I329L Genomic Sequences.</title>
        <authorList>
            <person name="Mazur-Panasiuk N."/>
            <person name="Walczak M."/>
            <person name="Juszkiewicz M."/>
            <person name="Wozniakowski G."/>
        </authorList>
    </citation>
    <scope>NUCLEOTIDE SEQUENCE [LARGE SCALE GENOMIC DNA]</scope>
    <source>
        <strain evidence="15">Pol17_55892_C754</strain>
        <strain evidence="16">Pol18_28298_O111</strain>
        <strain evidence="17">Pol19_53050_C1959/19</strain>
    </source>
</reference>
<dbReference type="Proteomes" id="UP000326051">
    <property type="component" value="Segment"/>
</dbReference>
<evidence type="ECO:0000313" key="5">
    <source>
        <dbReference type="EMBL" id="CAD2068359.1"/>
    </source>
</evidence>
<evidence type="ECO:0000313" key="32">
    <source>
        <dbReference type="Proteomes" id="UP000428265"/>
    </source>
</evidence>
<dbReference type="EMBL" id="MK543947">
    <property type="protein sequence ID" value="QED90445.1"/>
    <property type="molecule type" value="Genomic_DNA"/>
</dbReference>
<dbReference type="EMBL" id="MT847620">
    <property type="protein sequence ID" value="QOW02525.1"/>
    <property type="molecule type" value="Genomic_DNA"/>
</dbReference>
<evidence type="ECO:0000313" key="8">
    <source>
        <dbReference type="EMBL" id="QBH90674.1"/>
    </source>
</evidence>
<dbReference type="Proteomes" id="UP000510925">
    <property type="component" value="Segment"/>
</dbReference>
<dbReference type="Proteomes" id="UP000664916">
    <property type="component" value="Segment"/>
</dbReference>
<reference evidence="13" key="11">
    <citation type="submission" date="2019-05" db="EMBL/GenBank/DDBJ databases">
        <title>Genome Sequences of Two African Swine Fever Virus Genotype II Isolates from wild boar in China.</title>
        <authorList>
            <person name="Ren Z."/>
            <person name="Guo H."/>
            <person name="Tu C."/>
        </authorList>
    </citation>
    <scope>NUCLEOTIDE SEQUENCE</scope>
    <source>
        <strain evidence="13">CN/2019/InnerMongolia-AES01</strain>
    </source>
</reference>
<evidence type="ECO:0000313" key="24">
    <source>
        <dbReference type="EMBL" id="QUQ60467.1"/>
    </source>
</evidence>
<evidence type="ECO:0000313" key="6">
    <source>
        <dbReference type="EMBL" id="CAD7112512.1"/>
    </source>
</evidence>
<name>A0A385KMA3_ASF</name>
<dbReference type="EMBL" id="LR813622">
    <property type="protein sequence ID" value="CAD0059447.1"/>
    <property type="molecule type" value="Genomic_DNA"/>
</dbReference>
<evidence type="ECO:0000313" key="27">
    <source>
        <dbReference type="EMBL" id="VVW94003.1"/>
    </source>
</evidence>
<dbReference type="Proteomes" id="UP000594088">
    <property type="component" value="Segment"/>
</dbReference>
<gene>
    <name evidence="2" type="primary">ACD_00240</name>
    <name evidence="12" type="synonym">ASFV G ACD 00240</name>
    <name evidence="4" type="synonym">ASFV G ACD 00240 CDS</name>
    <name evidence="13" type="synonym">ASFV_Ch_ACD_00240</name>
    <name evidence="3" type="synonym">ASFV_G_ACD_00240</name>
</gene>
<dbReference type="EMBL" id="MN715134">
    <property type="protein sequence ID" value="QGV56994.1"/>
    <property type="molecule type" value="Genomic_DNA"/>
</dbReference>
<dbReference type="Proteomes" id="UP000325567">
    <property type="component" value="Segment"/>
</dbReference>
<evidence type="ECO:0000313" key="4">
    <source>
        <dbReference type="EMBL" id="CAD0059447.1"/>
    </source>
</evidence>
<dbReference type="EMBL" id="MW306191">
    <property type="protein sequence ID" value="QUQ60287.1"/>
    <property type="molecule type" value="Genomic_DNA"/>
</dbReference>
<dbReference type="Proteomes" id="UP000680325">
    <property type="component" value="Segment"/>
</dbReference>
<dbReference type="EMBL" id="MK128995">
    <property type="protein sequence ID" value="AYW33980.1"/>
    <property type="molecule type" value="Genomic_DNA"/>
</dbReference>
<evidence type="ECO:0000313" key="22">
    <source>
        <dbReference type="EMBL" id="QUQ60108.1"/>
    </source>
</evidence>
<evidence type="ECO:0000313" key="19">
    <source>
        <dbReference type="EMBL" id="QST88085.1"/>
    </source>
</evidence>
<dbReference type="EMBL" id="MT496893">
    <property type="protein sequence ID" value="QLF78531.1"/>
    <property type="molecule type" value="Genomic_DNA"/>
</dbReference>
<evidence type="ECO:0000313" key="25">
    <source>
        <dbReference type="EMBL" id="VFV47932.1"/>
    </source>
</evidence>
<organismHost>
    <name type="scientific">Sus scrofa</name>
    <name type="common">Pig</name>
    <dbReference type="NCBI Taxonomy" id="9823"/>
</organismHost>
<dbReference type="Proteomes" id="UP000268358">
    <property type="component" value="Segment"/>
</dbReference>
<proteinExistence type="predicted"/>
<reference evidence="13" key="12">
    <citation type="submission" date="2019-05" db="EMBL/GenBank/DDBJ databases">
        <title>Nanopore Sequencing as a Rapidly Deployable African swine fever Outbreak Tool.</title>
        <authorList>
            <person name="Ren Z."/>
            <person name="Guo H."/>
            <person name="Tu C."/>
            <person name="Yan X."/>
            <person name="He B."/>
        </authorList>
    </citation>
    <scope>NUCLEOTIDE SEQUENCE</scope>
    <source>
        <strain evidence="13">CN/2019/InnerMongolia-AES01</strain>
    </source>
</reference>
<dbReference type="EMBL" id="MK940252">
    <property type="protein sequence ID" value="QIA61414.1"/>
    <property type="molecule type" value="Genomic_DNA"/>
</dbReference>
<evidence type="ECO:0000313" key="33">
    <source>
        <dbReference type="Proteomes" id="UP000510925"/>
    </source>
</evidence>
<sequence length="36" mass="4086">MLCPNGTCHFKKDLNFATAKKNPVCIFLIHIIIEVL</sequence>
<dbReference type="EMBL" id="MN172368">
    <property type="protein sequence ID" value="QGJ83363.1"/>
    <property type="molecule type" value="Genomic_DNA"/>
</dbReference>
<evidence type="ECO:0000313" key="34">
    <source>
        <dbReference type="Proteomes" id="UP000594604"/>
    </source>
</evidence>
<reference evidence="2" key="3">
    <citation type="submission" date="2018-02" db="EMBL/GenBank/DDBJ databases">
        <title>Whole genome sequencing of African swine fever virus strains isolated from infected wild boars and pigs.</title>
        <authorList>
            <person name="Wozniakowski G."/>
            <person name="Mazur N."/>
            <person name="Pejsak Z."/>
        </authorList>
    </citation>
    <scope>NUCLEOTIDE SEQUENCE [LARGE SCALE GENOMIC DNA]</scope>
    <source>
        <strain evidence="1">Pol16_20186_o7</strain>
        <strain evidence="2">Pol16_20538_o9</strain>
    </source>
</reference>
<organism evidence="2">
    <name type="scientific">African swine fever virus</name>
    <name type="common">ASFV</name>
    <dbReference type="NCBI Taxonomy" id="10497"/>
    <lineage>
        <taxon>Viruses</taxon>
        <taxon>Varidnaviria</taxon>
        <taxon>Bamfordvirae</taxon>
        <taxon>Nucleocytoviricota</taxon>
        <taxon>Pokkesviricetes</taxon>
        <taxon>Asfuvirales</taxon>
        <taxon>Asfarviridae</taxon>
        <taxon>Asfivirus</taxon>
        <taxon>Asfivirus haemorrhagiae</taxon>
    </lineage>
</organism>
<dbReference type="Proteomes" id="UP000428265">
    <property type="component" value="Segment"/>
</dbReference>
<evidence type="ECO:0000313" key="28">
    <source>
        <dbReference type="Proteomes" id="UP000141072"/>
    </source>
</evidence>
<evidence type="ECO:0000313" key="10">
    <source>
        <dbReference type="EMBL" id="QEY87805.1"/>
    </source>
</evidence>
<dbReference type="EMBL" id="LR899193">
    <property type="protein sequence ID" value="CAD7112512.1"/>
    <property type="molecule type" value="Genomic_DNA"/>
</dbReference>
<dbReference type="Proteomes" id="UP000675950">
    <property type="component" value="Segment"/>
</dbReference>
<reference evidence="19" key="19">
    <citation type="journal article" date="2021" name="Sci. China Life Sci.">
        <title>Emergence and prevalence of naturally occurring lower virulent African swine fever viruses in domestic pigs in China in 2020.</title>
        <authorList>
            <person name="Sun E."/>
            <person name="Zhang Z."/>
            <person name="Wang Z."/>
            <person name="He X."/>
            <person name="Zhang X."/>
            <person name="Wang L."/>
            <person name="Wang W."/>
            <person name="Huang L."/>
            <person name="Xi F."/>
            <person name="Huangfu H."/>
            <person name="Tsegay G."/>
            <person name="Huo H."/>
            <person name="Sun J."/>
            <person name="Tian Z."/>
            <person name="Xia W."/>
            <person name="Yu X."/>
            <person name="Li F."/>
            <person name="Liu R."/>
            <person name="Guan Y."/>
            <person name="Zhao D."/>
            <person name="Bu Z."/>
        </authorList>
    </citation>
    <scope>NUCLEOTIDE SEQUENCE</scope>
    <source>
        <strain evidence="19">Pig/Heilongjiang/HRB1/2020</strain>
    </source>
</reference>
<dbReference type="Proteomes" id="UP000141072">
    <property type="component" value="Segment"/>
</dbReference>
<dbReference type="EMBL" id="MK333181">
    <property type="protein sequence ID" value="QBH90674.1"/>
    <property type="molecule type" value="Genomic_DNA"/>
</dbReference>